<keyword evidence="1" id="KW-1133">Transmembrane helix</keyword>
<dbReference type="GO" id="GO:0008270">
    <property type="term" value="F:zinc ion binding"/>
    <property type="evidence" value="ECO:0007669"/>
    <property type="project" value="InterPro"/>
</dbReference>
<evidence type="ECO:0000259" key="2">
    <source>
        <dbReference type="Pfam" id="PF01844"/>
    </source>
</evidence>
<proteinExistence type="predicted"/>
<keyword evidence="1" id="KW-0812">Transmembrane</keyword>
<dbReference type="InterPro" id="IPR002711">
    <property type="entry name" value="HNH"/>
</dbReference>
<organism evidence="3 4">
    <name type="scientific">Escherichia coli</name>
    <dbReference type="NCBI Taxonomy" id="562"/>
    <lineage>
        <taxon>Bacteria</taxon>
        <taxon>Pseudomonadati</taxon>
        <taxon>Pseudomonadota</taxon>
        <taxon>Gammaproteobacteria</taxon>
        <taxon>Enterobacterales</taxon>
        <taxon>Enterobacteriaceae</taxon>
        <taxon>Escherichia</taxon>
    </lineage>
</organism>
<sequence>MAVLRTLPGRIKTLNTRRVNVLKGEQRRVSGSARVSLKRRIWLRDAGQCCLCGRVVDLCDSELDHRIALQFGGGNEETNLWTLCTECHRQKSVSETASGMPDPTLPEVMAGQTISSDCDPPRGGDHPAKKTIAPDTAPRLMQRKNSCFRPVNMLTGCPGIFAVFIFIIQFVVRKKC</sequence>
<dbReference type="Gene3D" id="1.10.30.50">
    <property type="match status" value="1"/>
</dbReference>
<dbReference type="EMBL" id="AP018802">
    <property type="protein sequence ID" value="BBF56302.1"/>
    <property type="molecule type" value="Genomic_DNA"/>
</dbReference>
<evidence type="ECO:0000256" key="1">
    <source>
        <dbReference type="SAM" id="Phobius"/>
    </source>
</evidence>
<feature type="transmembrane region" description="Helical" evidence="1">
    <location>
        <begin position="151"/>
        <end position="172"/>
    </location>
</feature>
<name>A0AB33I7U8_ECOLX</name>
<accession>A0AB33I7U8</accession>
<protein>
    <submittedName>
        <fullName evidence="3">DNase</fullName>
    </submittedName>
</protein>
<keyword evidence="1" id="KW-0472">Membrane</keyword>
<evidence type="ECO:0000313" key="3">
    <source>
        <dbReference type="EMBL" id="BBF56302.1"/>
    </source>
</evidence>
<dbReference type="Proteomes" id="UP000281900">
    <property type="component" value="Chromosome"/>
</dbReference>
<feature type="domain" description="HNH" evidence="2">
    <location>
        <begin position="49"/>
        <end position="92"/>
    </location>
</feature>
<evidence type="ECO:0000313" key="4">
    <source>
        <dbReference type="Proteomes" id="UP000281900"/>
    </source>
</evidence>
<dbReference type="GO" id="GO:0004519">
    <property type="term" value="F:endonuclease activity"/>
    <property type="evidence" value="ECO:0007669"/>
    <property type="project" value="InterPro"/>
</dbReference>
<gene>
    <name evidence="3" type="ORF">E2863_04889</name>
</gene>
<dbReference type="GO" id="GO:0003676">
    <property type="term" value="F:nucleic acid binding"/>
    <property type="evidence" value="ECO:0007669"/>
    <property type="project" value="InterPro"/>
</dbReference>
<dbReference type="Pfam" id="PF01844">
    <property type="entry name" value="HNH"/>
    <property type="match status" value="1"/>
</dbReference>
<dbReference type="InterPro" id="IPR003615">
    <property type="entry name" value="HNH_nuc"/>
</dbReference>
<dbReference type="CDD" id="cd00085">
    <property type="entry name" value="HNHc"/>
    <property type="match status" value="1"/>
</dbReference>
<dbReference type="AlphaFoldDB" id="A0AB33I7U8"/>
<reference evidence="3 4" key="1">
    <citation type="submission" date="2018-07" db="EMBL/GenBank/DDBJ databases">
        <title>Genomic analysis of colistin resistant EHEC isolated from cattle in Japan.</title>
        <authorList>
            <person name="Kusumoto M."/>
            <person name="Misumi W."/>
            <person name="Ogura Y."/>
            <person name="Hayashi T."/>
            <person name="Akiba M."/>
        </authorList>
    </citation>
    <scope>NUCLEOTIDE SEQUENCE [LARGE SCALE GENOMIC DNA]</scope>
    <source>
        <strain evidence="3 4">E2863</strain>
    </source>
</reference>